<dbReference type="PANTHER" id="PTHR43178">
    <property type="entry name" value="DIHYDROLIPOAMIDE ACETYLTRANSFERASE COMPONENT OF PYRUVATE DEHYDROGENASE COMPLEX"/>
    <property type="match status" value="1"/>
</dbReference>
<name>A0A0F9BFL8_9ZZZZ</name>
<dbReference type="Gene3D" id="3.30.559.10">
    <property type="entry name" value="Chloramphenicol acetyltransferase-like domain"/>
    <property type="match status" value="1"/>
</dbReference>
<comment type="cofactor">
    <cofactor evidence="1">
        <name>(R)-lipoate</name>
        <dbReference type="ChEBI" id="CHEBI:83088"/>
    </cofactor>
</comment>
<evidence type="ECO:0000259" key="4">
    <source>
        <dbReference type="Pfam" id="PF00198"/>
    </source>
</evidence>
<dbReference type="GO" id="GO:0005737">
    <property type="term" value="C:cytoplasm"/>
    <property type="evidence" value="ECO:0007669"/>
    <property type="project" value="TreeGrafter"/>
</dbReference>
<gene>
    <name evidence="5" type="ORF">LCGC14_2795620</name>
</gene>
<dbReference type="InterPro" id="IPR023213">
    <property type="entry name" value="CAT-like_dom_sf"/>
</dbReference>
<feature type="domain" description="2-oxoacid dehydrogenase acyltransferase catalytic" evidence="4">
    <location>
        <begin position="2"/>
        <end position="226"/>
    </location>
</feature>
<keyword evidence="2" id="KW-0808">Transferase</keyword>
<evidence type="ECO:0000256" key="2">
    <source>
        <dbReference type="ARBA" id="ARBA00022679"/>
    </source>
</evidence>
<organism evidence="5">
    <name type="scientific">marine sediment metagenome</name>
    <dbReference type="NCBI Taxonomy" id="412755"/>
    <lineage>
        <taxon>unclassified sequences</taxon>
        <taxon>metagenomes</taxon>
        <taxon>ecological metagenomes</taxon>
    </lineage>
</organism>
<dbReference type="PANTHER" id="PTHR43178:SF5">
    <property type="entry name" value="LIPOAMIDE ACYLTRANSFERASE COMPONENT OF BRANCHED-CHAIN ALPHA-KETO ACID DEHYDROGENASE COMPLEX, MITOCHONDRIAL"/>
    <property type="match status" value="1"/>
</dbReference>
<dbReference type="AlphaFoldDB" id="A0A0F9BFL8"/>
<dbReference type="Pfam" id="PF00198">
    <property type="entry name" value="2-oxoacid_dh"/>
    <property type="match status" value="1"/>
</dbReference>
<comment type="caution">
    <text evidence="5">The sequence shown here is derived from an EMBL/GenBank/DDBJ whole genome shotgun (WGS) entry which is preliminary data.</text>
</comment>
<dbReference type="InterPro" id="IPR001078">
    <property type="entry name" value="2-oxoacid_DH_actylTfrase"/>
</dbReference>
<evidence type="ECO:0000256" key="3">
    <source>
        <dbReference type="ARBA" id="ARBA00023315"/>
    </source>
</evidence>
<protein>
    <recommendedName>
        <fullName evidence="4">2-oxoacid dehydrogenase acyltransferase catalytic domain-containing protein</fullName>
    </recommendedName>
</protein>
<evidence type="ECO:0000256" key="1">
    <source>
        <dbReference type="ARBA" id="ARBA00001938"/>
    </source>
</evidence>
<keyword evidence="3" id="KW-0012">Acyltransferase</keyword>
<dbReference type="InterPro" id="IPR050743">
    <property type="entry name" value="2-oxoacid_DH_E2_comp"/>
</dbReference>
<feature type="non-terminal residue" evidence="5">
    <location>
        <position position="1"/>
    </location>
</feature>
<dbReference type="GO" id="GO:0016407">
    <property type="term" value="F:acetyltransferase activity"/>
    <property type="evidence" value="ECO:0007669"/>
    <property type="project" value="TreeGrafter"/>
</dbReference>
<proteinExistence type="predicted"/>
<evidence type="ECO:0000313" key="5">
    <source>
        <dbReference type="EMBL" id="KKK83216.1"/>
    </source>
</evidence>
<dbReference type="EMBL" id="LAZR01052327">
    <property type="protein sequence ID" value="KKK83216.1"/>
    <property type="molecule type" value="Genomic_DNA"/>
</dbReference>
<sequence length="232" mass="25607">VEEMDRMRKLIADHMVYSQQVAPHVNSFVESDVTELVQWRSRVKDNFREKYNQKLTITTLILEAVIKALKEQPRINVSVDGYKIIRKHHINLGMAAALPDGNLIVPVIHNADSLNLAGLAGKVNDLAERARMNRLLPAEIQGGTFTVTNMGQFGNIAGTPIINQPQVAILAIGAILKKPAVVETPEGDTIGIRQLLVLSLAYDHRVVDGALGGLFLKSIGDHLQRFNPDRNI</sequence>
<dbReference type="GO" id="GO:0031405">
    <property type="term" value="F:lipoic acid binding"/>
    <property type="evidence" value="ECO:0007669"/>
    <property type="project" value="TreeGrafter"/>
</dbReference>
<accession>A0A0F9BFL8</accession>
<reference evidence="5" key="1">
    <citation type="journal article" date="2015" name="Nature">
        <title>Complex archaea that bridge the gap between prokaryotes and eukaryotes.</title>
        <authorList>
            <person name="Spang A."/>
            <person name="Saw J.H."/>
            <person name="Jorgensen S.L."/>
            <person name="Zaremba-Niedzwiedzka K."/>
            <person name="Martijn J."/>
            <person name="Lind A.E."/>
            <person name="van Eijk R."/>
            <person name="Schleper C."/>
            <person name="Guy L."/>
            <person name="Ettema T.J."/>
        </authorList>
    </citation>
    <scope>NUCLEOTIDE SEQUENCE</scope>
</reference>
<dbReference type="SUPFAM" id="SSF52777">
    <property type="entry name" value="CoA-dependent acyltransferases"/>
    <property type="match status" value="1"/>
</dbReference>